<evidence type="ECO:0000313" key="1">
    <source>
        <dbReference type="EMBL" id="KAF2211773.1"/>
    </source>
</evidence>
<organism evidence="1 2">
    <name type="scientific">Cercospora zeae-maydis SCOH1-5</name>
    <dbReference type="NCBI Taxonomy" id="717836"/>
    <lineage>
        <taxon>Eukaryota</taxon>
        <taxon>Fungi</taxon>
        <taxon>Dikarya</taxon>
        <taxon>Ascomycota</taxon>
        <taxon>Pezizomycotina</taxon>
        <taxon>Dothideomycetes</taxon>
        <taxon>Dothideomycetidae</taxon>
        <taxon>Mycosphaerellales</taxon>
        <taxon>Mycosphaerellaceae</taxon>
        <taxon>Cercospora</taxon>
    </lineage>
</organism>
<sequence>MSGVALQLTPANASTWEAQGGELVRVAMRSIKVTKRGFRADAELLVCSYSAIGRDD</sequence>
<protein>
    <submittedName>
        <fullName evidence="1">Uncharacterized protein</fullName>
    </submittedName>
</protein>
<gene>
    <name evidence="1" type="ORF">CERZMDRAFT_112467</name>
</gene>
<dbReference type="Proteomes" id="UP000799539">
    <property type="component" value="Unassembled WGS sequence"/>
</dbReference>
<reference evidence="1" key="1">
    <citation type="journal article" date="2020" name="Stud. Mycol.">
        <title>101 Dothideomycetes genomes: a test case for predicting lifestyles and emergence of pathogens.</title>
        <authorList>
            <person name="Haridas S."/>
            <person name="Albert R."/>
            <person name="Binder M."/>
            <person name="Bloem J."/>
            <person name="Labutti K."/>
            <person name="Salamov A."/>
            <person name="Andreopoulos B."/>
            <person name="Baker S."/>
            <person name="Barry K."/>
            <person name="Bills G."/>
            <person name="Bluhm B."/>
            <person name="Cannon C."/>
            <person name="Castanera R."/>
            <person name="Culley D."/>
            <person name="Daum C."/>
            <person name="Ezra D."/>
            <person name="Gonzalez J."/>
            <person name="Henrissat B."/>
            <person name="Kuo A."/>
            <person name="Liang C."/>
            <person name="Lipzen A."/>
            <person name="Lutzoni F."/>
            <person name="Magnuson J."/>
            <person name="Mondo S."/>
            <person name="Nolan M."/>
            <person name="Ohm R."/>
            <person name="Pangilinan J."/>
            <person name="Park H.-J."/>
            <person name="Ramirez L."/>
            <person name="Alfaro M."/>
            <person name="Sun H."/>
            <person name="Tritt A."/>
            <person name="Yoshinaga Y."/>
            <person name="Zwiers L.-H."/>
            <person name="Turgeon B."/>
            <person name="Goodwin S."/>
            <person name="Spatafora J."/>
            <person name="Crous P."/>
            <person name="Grigoriev I."/>
        </authorList>
    </citation>
    <scope>NUCLEOTIDE SEQUENCE</scope>
    <source>
        <strain evidence="1">SCOH1-5</strain>
    </source>
</reference>
<keyword evidence="2" id="KW-1185">Reference proteome</keyword>
<proteinExistence type="predicted"/>
<accession>A0A6A6FEI8</accession>
<name>A0A6A6FEI8_9PEZI</name>
<dbReference type="EMBL" id="ML992675">
    <property type="protein sequence ID" value="KAF2211773.1"/>
    <property type="molecule type" value="Genomic_DNA"/>
</dbReference>
<evidence type="ECO:0000313" key="2">
    <source>
        <dbReference type="Proteomes" id="UP000799539"/>
    </source>
</evidence>
<dbReference type="AlphaFoldDB" id="A0A6A6FEI8"/>